<reference evidence="1 2" key="1">
    <citation type="submission" date="2021-03" db="EMBL/GenBank/DDBJ databases">
        <title>Sequencing the genomes of 1000 actinobacteria strains.</title>
        <authorList>
            <person name="Klenk H.-P."/>
        </authorList>
    </citation>
    <scope>NUCLEOTIDE SEQUENCE [LARGE SCALE GENOMIC DNA]</scope>
    <source>
        <strain evidence="1 2">DSM 20168</strain>
    </source>
</reference>
<dbReference type="Proteomes" id="UP001195422">
    <property type="component" value="Unassembled WGS sequence"/>
</dbReference>
<proteinExistence type="predicted"/>
<name>A0ABS4XQW4_GLUPR</name>
<evidence type="ECO:0000313" key="2">
    <source>
        <dbReference type="Proteomes" id="UP001195422"/>
    </source>
</evidence>
<sequence>MGIVSRFPKSWKITVEVHRSGGSDDNGDPKPVQVISLKECLIGPRSSTEKDSASDAATSELSLFRDPDPGFRFKSTDRIVVPAGAFNAGSYLVSGRPREFPIGVEVPLEGVGPDV</sequence>
<comment type="caution">
    <text evidence="1">The sequence shown here is derived from an EMBL/GenBank/DDBJ whole genome shotgun (WGS) entry which is preliminary data.</text>
</comment>
<accession>A0ABS4XQW4</accession>
<evidence type="ECO:0000313" key="1">
    <source>
        <dbReference type="EMBL" id="MBP2398905.1"/>
    </source>
</evidence>
<protein>
    <submittedName>
        <fullName evidence="1">Uncharacterized protein</fullName>
    </submittedName>
</protein>
<dbReference type="RefSeq" id="WP_188947670.1">
    <property type="nucleotide sequence ID" value="NZ_BMPH01000003.1"/>
</dbReference>
<dbReference type="EMBL" id="JAGIOJ010000001">
    <property type="protein sequence ID" value="MBP2398905.1"/>
    <property type="molecule type" value="Genomic_DNA"/>
</dbReference>
<keyword evidence="2" id="KW-1185">Reference proteome</keyword>
<organism evidence="1 2">
    <name type="scientific">Glutamicibacter protophormiae</name>
    <name type="common">Brevibacterium protophormiae</name>
    <dbReference type="NCBI Taxonomy" id="37930"/>
    <lineage>
        <taxon>Bacteria</taxon>
        <taxon>Bacillati</taxon>
        <taxon>Actinomycetota</taxon>
        <taxon>Actinomycetes</taxon>
        <taxon>Micrococcales</taxon>
        <taxon>Micrococcaceae</taxon>
        <taxon>Glutamicibacter</taxon>
    </lineage>
</organism>
<gene>
    <name evidence="1" type="ORF">JOF39_001986</name>
</gene>